<proteinExistence type="predicted"/>
<gene>
    <name evidence="3" type="ORF">AAE3_LOCUS3635</name>
</gene>
<dbReference type="AlphaFoldDB" id="A0A8S0WNF5"/>
<accession>A0A8S0WNF5</accession>
<keyword evidence="2" id="KW-0732">Signal</keyword>
<evidence type="ECO:0000256" key="1">
    <source>
        <dbReference type="SAM" id="Phobius"/>
    </source>
</evidence>
<feature type="signal peptide" evidence="2">
    <location>
        <begin position="1"/>
        <end position="19"/>
    </location>
</feature>
<evidence type="ECO:0000313" key="4">
    <source>
        <dbReference type="Proteomes" id="UP000467700"/>
    </source>
</evidence>
<keyword evidence="1" id="KW-0472">Membrane</keyword>
<evidence type="ECO:0000313" key="3">
    <source>
        <dbReference type="EMBL" id="CAA7261542.1"/>
    </source>
</evidence>
<keyword evidence="1" id="KW-1133">Transmembrane helix</keyword>
<protein>
    <submittedName>
        <fullName evidence="3">Uncharacterized protein</fullName>
    </submittedName>
</protein>
<reference evidence="3 4" key="1">
    <citation type="submission" date="2020-01" db="EMBL/GenBank/DDBJ databases">
        <authorList>
            <person name="Gupta K D."/>
        </authorList>
    </citation>
    <scope>NUCLEOTIDE SEQUENCE [LARGE SCALE GENOMIC DNA]</scope>
</reference>
<organism evidence="3 4">
    <name type="scientific">Cyclocybe aegerita</name>
    <name type="common">Black poplar mushroom</name>
    <name type="synonym">Agrocybe aegerita</name>
    <dbReference type="NCBI Taxonomy" id="1973307"/>
    <lineage>
        <taxon>Eukaryota</taxon>
        <taxon>Fungi</taxon>
        <taxon>Dikarya</taxon>
        <taxon>Basidiomycota</taxon>
        <taxon>Agaricomycotina</taxon>
        <taxon>Agaricomycetes</taxon>
        <taxon>Agaricomycetidae</taxon>
        <taxon>Agaricales</taxon>
        <taxon>Agaricineae</taxon>
        <taxon>Bolbitiaceae</taxon>
        <taxon>Cyclocybe</taxon>
    </lineage>
</organism>
<name>A0A8S0WNF5_CYCAE</name>
<comment type="caution">
    <text evidence="3">The sequence shown here is derived from an EMBL/GenBank/DDBJ whole genome shotgun (WGS) entry which is preliminary data.</text>
</comment>
<keyword evidence="4" id="KW-1185">Reference proteome</keyword>
<dbReference type="EMBL" id="CACVBS010000033">
    <property type="protein sequence ID" value="CAA7261542.1"/>
    <property type="molecule type" value="Genomic_DNA"/>
</dbReference>
<evidence type="ECO:0000256" key="2">
    <source>
        <dbReference type="SAM" id="SignalP"/>
    </source>
</evidence>
<feature type="transmembrane region" description="Helical" evidence="1">
    <location>
        <begin position="43"/>
        <end position="66"/>
    </location>
</feature>
<dbReference type="OrthoDB" id="10357345at2759"/>
<feature type="chain" id="PRO_5035731416" evidence="2">
    <location>
        <begin position="20"/>
        <end position="160"/>
    </location>
</feature>
<sequence length="160" mass="17914">MSRLLISVLFSTVFRLSKALPIATPLPAAQEQPDHKQDTPMAPWVIKTIVVAFVIFVVAFLAFLFYQECMSLLTNRRSSPATLTPVVPNIAQQAAAVGPFSNARRVWVLFRRFPAMSLRFVAPSRPTYEEIGLQEIDRPPRALIRFKIRSPIAGPAPRTI</sequence>
<dbReference type="Proteomes" id="UP000467700">
    <property type="component" value="Unassembled WGS sequence"/>
</dbReference>
<keyword evidence="1" id="KW-0812">Transmembrane</keyword>